<protein>
    <submittedName>
        <fullName evidence="2 3">Nuclease</fullName>
    </submittedName>
    <submittedName>
        <fullName evidence="4">NurA domain-containing protein</fullName>
    </submittedName>
</protein>
<dbReference type="SMART" id="SM00933">
    <property type="entry name" value="NurA"/>
    <property type="match status" value="1"/>
</dbReference>
<evidence type="ECO:0000313" key="4">
    <source>
        <dbReference type="EMBL" id="SDW03263.1"/>
    </source>
</evidence>
<evidence type="ECO:0000313" key="5">
    <source>
        <dbReference type="Proteomes" id="UP000186879"/>
    </source>
</evidence>
<proteinExistence type="predicted"/>
<dbReference type="AlphaFoldDB" id="A0A1L3Q0G0"/>
<dbReference type="EMBL" id="RJJG01000001">
    <property type="protein sequence ID" value="RNI10788.1"/>
    <property type="molecule type" value="Genomic_DNA"/>
</dbReference>
<gene>
    <name evidence="2" type="ORF">BHR79_01805</name>
    <name evidence="3" type="ORF">EFE40_00980</name>
    <name evidence="4" type="ORF">SAMN04515625_0185</name>
</gene>
<reference evidence="2 5" key="1">
    <citation type="submission" date="2016-10" db="EMBL/GenBank/DDBJ databases">
        <title>Methanohalophilus halophilus.</title>
        <authorList>
            <person name="L'haridon S."/>
        </authorList>
    </citation>
    <scope>NUCLEOTIDE SEQUENCE [LARGE SCALE GENOMIC DNA]</scope>
    <source>
        <strain evidence="2 5">Z-7982</strain>
    </source>
</reference>
<dbReference type="RefSeq" id="WP_072560649.1">
    <property type="nucleotide sequence ID" value="NZ_CP017921.1"/>
</dbReference>
<dbReference type="Proteomes" id="UP000186879">
    <property type="component" value="Chromosome"/>
</dbReference>
<dbReference type="InterPro" id="IPR018977">
    <property type="entry name" value="NurA_domain"/>
</dbReference>
<dbReference type="Proteomes" id="UP000198669">
    <property type="component" value="Unassembled WGS sequence"/>
</dbReference>
<sequence>MSLEPIHIKAIQEIASGIEMDVEQEDEDNDATDLLDFLKELKYGSRIVLKSIGRLYRGKVDMARMSQSKDPVERTLSSDSGSTNTFLFDSGLALDFCHCAMASSPSDLDIHSKRTIVAATYSSSANVTINTSQDWKLFDRGNGRSRLVKIEAGLLETREKRLVHNIALYLSESEHILWMKDIFTKRDFFIMDGPIYPKQLMYWMVVPSEEVRIRYDPTALKILQNYIDIMDHAMDNSLPLVGFVKNPEDMQIVQTLKKQEMELDIPWLVDAQFFKNVLHPSAEDSRNCITYTNWFMQPNQFYENMLQTTSPLMDSSLSHKYDAEDYALTFFVIYVPAMNVLFKVESPYGLTKDDDMRHLITRKVLYDISVGGIPPTLSKVDSIAKIRKKERKQVLGQFNKLRVDTKYNDIRWSDTDG</sequence>
<evidence type="ECO:0000313" key="7">
    <source>
        <dbReference type="Proteomes" id="UP000267921"/>
    </source>
</evidence>
<dbReference type="KEGG" id="mhaz:BHR79_01805"/>
<organism evidence="2 5">
    <name type="scientific">Methanohalophilus halophilus</name>
    <dbReference type="NCBI Taxonomy" id="2177"/>
    <lineage>
        <taxon>Archaea</taxon>
        <taxon>Methanobacteriati</taxon>
        <taxon>Methanobacteriota</taxon>
        <taxon>Stenosarchaea group</taxon>
        <taxon>Methanomicrobia</taxon>
        <taxon>Methanosarcinales</taxon>
        <taxon>Methanosarcinaceae</taxon>
        <taxon>Methanohalophilus</taxon>
    </lineage>
</organism>
<dbReference type="EMBL" id="FNMU01000001">
    <property type="protein sequence ID" value="SDW03263.1"/>
    <property type="molecule type" value="Genomic_DNA"/>
</dbReference>
<reference evidence="3 7" key="3">
    <citation type="submission" date="2018-10" db="EMBL/GenBank/DDBJ databases">
        <title>Cultivation of a novel Methanohalophilus strain from Kebrit Deep of the Red Sea and a genomic comparison of members of the genus Methanohalophilus.</title>
        <authorList>
            <person name="Guan Y."/>
            <person name="Ngugi D.K."/>
            <person name="Stingl U."/>
        </authorList>
    </citation>
    <scope>NUCLEOTIDE SEQUENCE [LARGE SCALE GENOMIC DNA]</scope>
    <source>
        <strain evidence="3 7">DSM 3094</strain>
    </source>
</reference>
<evidence type="ECO:0000259" key="1">
    <source>
        <dbReference type="SMART" id="SM00933"/>
    </source>
</evidence>
<dbReference type="EMBL" id="CP017921">
    <property type="protein sequence ID" value="APH38343.1"/>
    <property type="molecule type" value="Genomic_DNA"/>
</dbReference>
<dbReference type="GeneID" id="30582452"/>
<dbReference type="Proteomes" id="UP000267921">
    <property type="component" value="Unassembled WGS sequence"/>
</dbReference>
<evidence type="ECO:0000313" key="3">
    <source>
        <dbReference type="EMBL" id="RNI10788.1"/>
    </source>
</evidence>
<reference evidence="4 6" key="2">
    <citation type="submission" date="2016-10" db="EMBL/GenBank/DDBJ databases">
        <authorList>
            <person name="de Groot N.N."/>
        </authorList>
    </citation>
    <scope>NUCLEOTIDE SEQUENCE [LARGE SCALE GENOMIC DNA]</scope>
    <source>
        <strain evidence="4 6">Z-7982</strain>
    </source>
</reference>
<dbReference type="Pfam" id="PF09376">
    <property type="entry name" value="NurA"/>
    <property type="match status" value="1"/>
</dbReference>
<feature type="domain" description="NurA" evidence="1">
    <location>
        <begin position="73"/>
        <end position="386"/>
    </location>
</feature>
<evidence type="ECO:0000313" key="2">
    <source>
        <dbReference type="EMBL" id="APH38343.1"/>
    </source>
</evidence>
<accession>A0A1L3Q0G0</accession>
<evidence type="ECO:0000313" key="6">
    <source>
        <dbReference type="Proteomes" id="UP000198669"/>
    </source>
</evidence>
<dbReference type="OrthoDB" id="190207at2157"/>
<keyword evidence="5" id="KW-1185">Reference proteome</keyword>
<dbReference type="STRING" id="2177.BHR79_01805"/>
<name>A0A1L3Q0G0_9EURY</name>